<dbReference type="InterPro" id="IPR008756">
    <property type="entry name" value="Peptidase_M56"/>
</dbReference>
<evidence type="ECO:0000259" key="2">
    <source>
        <dbReference type="Pfam" id="PF05569"/>
    </source>
</evidence>
<feature type="transmembrane region" description="Helical" evidence="1">
    <location>
        <begin position="6"/>
        <end position="28"/>
    </location>
</feature>
<feature type="transmembrane region" description="Helical" evidence="1">
    <location>
        <begin position="142"/>
        <end position="163"/>
    </location>
</feature>
<evidence type="ECO:0000313" key="3">
    <source>
        <dbReference type="EMBL" id="PPB08828.1"/>
    </source>
</evidence>
<feature type="transmembrane region" description="Helical" evidence="1">
    <location>
        <begin position="40"/>
        <end position="57"/>
    </location>
</feature>
<protein>
    <recommendedName>
        <fullName evidence="2">Peptidase M56 domain-containing protein</fullName>
    </recommendedName>
</protein>
<dbReference type="PANTHER" id="PTHR34978">
    <property type="entry name" value="POSSIBLE SENSOR-TRANSDUCER PROTEIN BLAR"/>
    <property type="match status" value="1"/>
</dbReference>
<dbReference type="Proteomes" id="UP000239759">
    <property type="component" value="Unassembled WGS sequence"/>
</dbReference>
<evidence type="ECO:0000256" key="1">
    <source>
        <dbReference type="SAM" id="Phobius"/>
    </source>
</evidence>
<dbReference type="AlphaFoldDB" id="A0AAP8U6B8"/>
<name>A0AAP8U6B8_BRELA</name>
<keyword evidence="1" id="KW-1133">Transmembrane helix</keyword>
<accession>A0AAP8U6B8</accession>
<comment type="caution">
    <text evidence="3">The sequence shown here is derived from an EMBL/GenBank/DDBJ whole genome shotgun (WGS) entry which is preliminary data.</text>
</comment>
<dbReference type="EMBL" id="PRKQ01000005">
    <property type="protein sequence ID" value="PPB08828.1"/>
    <property type="molecule type" value="Genomic_DNA"/>
</dbReference>
<feature type="transmembrane region" description="Helical" evidence="1">
    <location>
        <begin position="346"/>
        <end position="366"/>
    </location>
</feature>
<dbReference type="PANTHER" id="PTHR34978:SF3">
    <property type="entry name" value="SLR0241 PROTEIN"/>
    <property type="match status" value="1"/>
</dbReference>
<organism evidence="3 4">
    <name type="scientific">Brevibacillus laterosporus</name>
    <name type="common">Bacillus laterosporus</name>
    <dbReference type="NCBI Taxonomy" id="1465"/>
    <lineage>
        <taxon>Bacteria</taxon>
        <taxon>Bacillati</taxon>
        <taxon>Bacillota</taxon>
        <taxon>Bacilli</taxon>
        <taxon>Bacillales</taxon>
        <taxon>Paenibacillaceae</taxon>
        <taxon>Brevibacillus</taxon>
    </lineage>
</organism>
<proteinExistence type="predicted"/>
<dbReference type="InterPro" id="IPR052173">
    <property type="entry name" value="Beta-lactam_resp_regulator"/>
</dbReference>
<keyword evidence="1" id="KW-0472">Membrane</keyword>
<feature type="domain" description="Peptidase M56" evidence="2">
    <location>
        <begin position="11"/>
        <end position="340"/>
    </location>
</feature>
<gene>
    <name evidence="3" type="ORF">C4A77_05950</name>
</gene>
<dbReference type="CDD" id="cd07341">
    <property type="entry name" value="M56_BlaR1_MecR1_like"/>
    <property type="match status" value="1"/>
</dbReference>
<evidence type="ECO:0000313" key="4">
    <source>
        <dbReference type="Proteomes" id="UP000239759"/>
    </source>
</evidence>
<reference evidence="3 4" key="1">
    <citation type="submission" date="2018-02" db="EMBL/GenBank/DDBJ databases">
        <title>Comparative analysis of genomes of three Brevibacillus laterosporus strains producers of potent antimicrobials isolated from silage.</title>
        <authorList>
            <person name="Kojic M."/>
            <person name="Miljkovic M."/>
            <person name="Studholme D."/>
            <person name="Filipic B."/>
        </authorList>
    </citation>
    <scope>NUCLEOTIDE SEQUENCE [LARGE SCALE GENOMIC DNA]</scope>
    <source>
        <strain evidence="3 4">BGSP11</strain>
    </source>
</reference>
<dbReference type="Pfam" id="PF05569">
    <property type="entry name" value="Peptidase_M56"/>
    <property type="match status" value="1"/>
</dbReference>
<keyword evidence="1" id="KW-0812">Transmembrane</keyword>
<dbReference type="RefSeq" id="WP_104031127.1">
    <property type="nucleotide sequence ID" value="NZ_PRKQ01000005.1"/>
</dbReference>
<sequence>MKLIETIFYLMLTASLASTAIILPLLLIRKLLYKRLGPRIFHVLWFLVLVKLLVPIAPQSPVSLFNLVPHDMHDISLWPNWNAGQPNSSETGFEPKVTLKNSEAANFNPAPMPKQTEEPISIVKPSPQTYTYEKDRDEPQKMLTIGSLVWLAGLLSLSMYNLFVALRFKKSVGASCKLDNHEVLSILETCKMKLGITKTIPIYETNRLHSPCIYGFTKPRVYLPADIVTIADSRQLTHILLHELTHYKRNDLGFNFLWTLTVMLHWYNPVVWLSMKKIKADREVACDAAVLEVLGEQESSSYGMTLLMLSRLFTRSASPQVNLSNFFENNKEMKRRITMISKFRKGTYKLSAAAIILVLGLSAVMLTNASERAKSVESGSKQESPSSFKIQRLINWAKWFNNLERENR</sequence>